<feature type="transmembrane region" description="Helical" evidence="1">
    <location>
        <begin position="79"/>
        <end position="96"/>
    </location>
</feature>
<protein>
    <recommendedName>
        <fullName evidence="4">G-protein coupled receptors family 3 profile domain-containing protein</fullName>
    </recommendedName>
</protein>
<feature type="transmembrane region" description="Helical" evidence="1">
    <location>
        <begin position="47"/>
        <end position="67"/>
    </location>
</feature>
<keyword evidence="3" id="KW-1185">Reference proteome</keyword>
<accession>A0A1Y1WUD6</accession>
<evidence type="ECO:0000313" key="3">
    <source>
        <dbReference type="Proteomes" id="UP000193944"/>
    </source>
</evidence>
<name>A0A1Y1WUD6_9FUNG</name>
<keyword evidence="1" id="KW-0472">Membrane</keyword>
<dbReference type="AlphaFoldDB" id="A0A1Y1WUD6"/>
<comment type="caution">
    <text evidence="2">The sequence shown here is derived from an EMBL/GenBank/DDBJ whole genome shotgun (WGS) entry which is preliminary data.</text>
</comment>
<reference evidence="2 3" key="2">
    <citation type="submission" date="2016-08" db="EMBL/GenBank/DDBJ databases">
        <title>Pervasive Adenine N6-methylation of Active Genes in Fungi.</title>
        <authorList>
            <consortium name="DOE Joint Genome Institute"/>
            <person name="Mondo S.J."/>
            <person name="Dannebaum R.O."/>
            <person name="Kuo R.C."/>
            <person name="Labutti K."/>
            <person name="Haridas S."/>
            <person name="Kuo A."/>
            <person name="Salamov A."/>
            <person name="Ahrendt S.R."/>
            <person name="Lipzen A."/>
            <person name="Sullivan W."/>
            <person name="Andreopoulos W.B."/>
            <person name="Clum A."/>
            <person name="Lindquist E."/>
            <person name="Daum C."/>
            <person name="Ramamoorthy G.K."/>
            <person name="Gryganskyi A."/>
            <person name="Culley D."/>
            <person name="Magnuson J.K."/>
            <person name="James T.Y."/>
            <person name="O'Malley M.A."/>
            <person name="Stajich J.E."/>
            <person name="Spatafora J.W."/>
            <person name="Visel A."/>
            <person name="Grigoriev I.V."/>
        </authorList>
    </citation>
    <scope>NUCLEOTIDE SEQUENCE [LARGE SCALE GENOMIC DNA]</scope>
    <source>
        <strain evidence="2 3">S4</strain>
    </source>
</reference>
<dbReference type="EMBL" id="MCFG01000264">
    <property type="protein sequence ID" value="ORX77123.1"/>
    <property type="molecule type" value="Genomic_DNA"/>
</dbReference>
<proteinExistence type="predicted"/>
<dbReference type="Proteomes" id="UP000193944">
    <property type="component" value="Unassembled WGS sequence"/>
</dbReference>
<feature type="transmembrane region" description="Helical" evidence="1">
    <location>
        <begin position="108"/>
        <end position="127"/>
    </location>
</feature>
<gene>
    <name evidence="2" type="ORF">BCR32DRAFT_248219</name>
</gene>
<keyword evidence="1" id="KW-0812">Transmembrane</keyword>
<reference evidence="2 3" key="1">
    <citation type="submission" date="2016-08" db="EMBL/GenBank/DDBJ databases">
        <title>A Parts List for Fungal Cellulosomes Revealed by Comparative Genomics.</title>
        <authorList>
            <consortium name="DOE Joint Genome Institute"/>
            <person name="Haitjema C.H."/>
            <person name="Gilmore S.P."/>
            <person name="Henske J.K."/>
            <person name="Solomon K.V."/>
            <person name="De Groot R."/>
            <person name="Kuo A."/>
            <person name="Mondo S.J."/>
            <person name="Salamov A.A."/>
            <person name="Labutti K."/>
            <person name="Zhao Z."/>
            <person name="Chiniquy J."/>
            <person name="Barry K."/>
            <person name="Brewer H.M."/>
            <person name="Purvine S.O."/>
            <person name="Wright A.T."/>
            <person name="Boxma B."/>
            <person name="Van Alen T."/>
            <person name="Hackstein J.H."/>
            <person name="Baker S.E."/>
            <person name="Grigoriev I.V."/>
            <person name="O'Malley M.A."/>
        </authorList>
    </citation>
    <scope>NUCLEOTIDE SEQUENCE [LARGE SCALE GENOMIC DNA]</scope>
    <source>
        <strain evidence="2 3">S4</strain>
    </source>
</reference>
<evidence type="ECO:0008006" key="4">
    <source>
        <dbReference type="Google" id="ProtNLM"/>
    </source>
</evidence>
<evidence type="ECO:0000313" key="2">
    <source>
        <dbReference type="EMBL" id="ORX77123.1"/>
    </source>
</evidence>
<organism evidence="2 3">
    <name type="scientific">Anaeromyces robustus</name>
    <dbReference type="NCBI Taxonomy" id="1754192"/>
    <lineage>
        <taxon>Eukaryota</taxon>
        <taxon>Fungi</taxon>
        <taxon>Fungi incertae sedis</taxon>
        <taxon>Chytridiomycota</taxon>
        <taxon>Chytridiomycota incertae sedis</taxon>
        <taxon>Neocallimastigomycetes</taxon>
        <taxon>Neocallimastigales</taxon>
        <taxon>Neocallimastigaceae</taxon>
        <taxon>Anaeromyces</taxon>
    </lineage>
</organism>
<sequence>MYAFIGFIALFHIILSISELIVSDSLSEIKLNAKYEEYKECVYPKIHFLGYLLDIMIIMIGGALAYLNRNTEKIYNEKLSIPIYTYILCFVVLRIVDSYKVDINVKVYVEAFGILIYTSTIIYYVYFRRANKIAREKKPLSNNKILVIIKVKLIYPIPLGSVIRSGICPTSLSYCVLIIEVQGEVGFEFIEYYMLFFTDNSYDIIQ</sequence>
<evidence type="ECO:0000256" key="1">
    <source>
        <dbReference type="SAM" id="Phobius"/>
    </source>
</evidence>
<keyword evidence="1" id="KW-1133">Transmembrane helix</keyword>